<dbReference type="STRING" id="1850246.LPB138_06660"/>
<dbReference type="Proteomes" id="UP000176050">
    <property type="component" value="Chromosome"/>
</dbReference>
<comment type="similarity">
    <text evidence="1">Belongs to the TonB-dependent receptor family.</text>
</comment>
<proteinExistence type="inferred from homology"/>
<organism evidence="4 5">
    <name type="scientific">Urechidicola croceus</name>
    <dbReference type="NCBI Taxonomy" id="1850246"/>
    <lineage>
        <taxon>Bacteria</taxon>
        <taxon>Pseudomonadati</taxon>
        <taxon>Bacteroidota</taxon>
        <taxon>Flavobacteriia</taxon>
        <taxon>Flavobacteriales</taxon>
        <taxon>Flavobacteriaceae</taxon>
        <taxon>Urechidicola</taxon>
    </lineage>
</organism>
<dbReference type="OrthoDB" id="1522859at2"/>
<feature type="transmembrane region" description="Helical" evidence="2">
    <location>
        <begin position="34"/>
        <end position="53"/>
    </location>
</feature>
<keyword evidence="1 2" id="KW-0472">Membrane</keyword>
<dbReference type="KEGG" id="lul:LPB138_06660"/>
<dbReference type="RefSeq" id="WP_070236512.1">
    <property type="nucleotide sequence ID" value="NZ_CP017478.1"/>
</dbReference>
<dbReference type="GO" id="GO:0009279">
    <property type="term" value="C:cell outer membrane"/>
    <property type="evidence" value="ECO:0007669"/>
    <property type="project" value="UniProtKB-SubCell"/>
</dbReference>
<dbReference type="EMBL" id="CP017478">
    <property type="protein sequence ID" value="AOW20374.1"/>
    <property type="molecule type" value="Genomic_DNA"/>
</dbReference>
<gene>
    <name evidence="4" type="ORF">LPB138_06660</name>
</gene>
<dbReference type="InterPro" id="IPR052173">
    <property type="entry name" value="Beta-lactam_resp_regulator"/>
</dbReference>
<keyword evidence="2" id="KW-1133">Transmembrane helix</keyword>
<evidence type="ECO:0000313" key="5">
    <source>
        <dbReference type="Proteomes" id="UP000176050"/>
    </source>
</evidence>
<dbReference type="Gene3D" id="2.170.130.10">
    <property type="entry name" value="TonB-dependent receptor, plug domain"/>
    <property type="match status" value="1"/>
</dbReference>
<feature type="transmembrane region" description="Helical" evidence="2">
    <location>
        <begin position="87"/>
        <end position="112"/>
    </location>
</feature>
<dbReference type="InterPro" id="IPR008756">
    <property type="entry name" value="Peptidase_M56"/>
</dbReference>
<dbReference type="PANTHER" id="PTHR34978">
    <property type="entry name" value="POSSIBLE SENSOR-TRANSDUCER PROTEIN BLAR"/>
    <property type="match status" value="1"/>
</dbReference>
<reference evidence="4 5" key="1">
    <citation type="submission" date="2016-10" db="EMBL/GenBank/DDBJ databases">
        <title>Lutibacter sp. LPB0138, isolated from marine gastropod.</title>
        <authorList>
            <person name="Kim E."/>
            <person name="Yi H."/>
        </authorList>
    </citation>
    <scope>NUCLEOTIDE SEQUENCE [LARGE SCALE GENOMIC DNA]</scope>
    <source>
        <strain evidence="4 5">LPB0138</strain>
    </source>
</reference>
<keyword evidence="1" id="KW-1134">Transmembrane beta strand</keyword>
<keyword evidence="1" id="KW-0998">Cell outer membrane</keyword>
<keyword evidence="1 2" id="KW-0812">Transmembrane</keyword>
<name>A0A1D8P730_9FLAO</name>
<dbReference type="AlphaFoldDB" id="A0A1D8P730"/>
<sequence length="542" mass="62575">MEYLLKSSAIILLFYGFYKIVLERETFFQANRFFLIIGILTSILTPLIVIPIYTETSIDPIEFINSTTVNQTTIEENSINWLTILKYIYLSGIIFFSIKFCLNILSLIKLFLNHKISKIDNYFQIETTSNISPFSFFNIIFYNPNQFSKKELTQIIIHEKVHVFQLHSIDILLSQLASILLWFNPTIWLYKREIVQNLEFIADDKTQQKTVCKRTYQHLLLKTSLPNNKLILTNNFYNSLIKKRIIMLHKTKSNSKNQWKLPLIIPFIIAFIMIFNTKIIAQSTPKVVTLEKDIEAYLITKNSKDEDLDLIKKESNKKGITISIKGVKRNNNNEITSIKINVKSKNSSANYNTSSNETIKPIKISYEDNGNNISIGNSDIQFDDNSDITIHKDGSKKIVFISKNGEKEHIDIDSDNLDNYIFISDDGTKKLHKKVEIIKKDNNVQIINDNDNDENELIEVIVLDEEESLNNSTTKKKNVKIIQTDKGKEPLYIIDGKESTREEMESLGTDKIESVNILKDKSAIEKYGLRAKDGVVEIKIKK</sequence>
<dbReference type="PANTHER" id="PTHR34978:SF3">
    <property type="entry name" value="SLR0241 PROTEIN"/>
    <property type="match status" value="1"/>
</dbReference>
<dbReference type="Pfam" id="PF05569">
    <property type="entry name" value="Peptidase_M56"/>
    <property type="match status" value="1"/>
</dbReference>
<feature type="transmembrane region" description="Helical" evidence="2">
    <location>
        <begin position="261"/>
        <end position="281"/>
    </location>
</feature>
<comment type="subcellular location">
    <subcellularLocation>
        <location evidence="1">Cell outer membrane</location>
        <topology evidence="1">Multi-pass membrane protein</topology>
    </subcellularLocation>
</comment>
<evidence type="ECO:0000256" key="1">
    <source>
        <dbReference type="PROSITE-ProRule" id="PRU01360"/>
    </source>
</evidence>
<evidence type="ECO:0000256" key="2">
    <source>
        <dbReference type="SAM" id="Phobius"/>
    </source>
</evidence>
<protein>
    <recommendedName>
        <fullName evidence="3">Peptidase M56 domain-containing protein</fullName>
    </recommendedName>
</protein>
<dbReference type="InterPro" id="IPR037066">
    <property type="entry name" value="Plug_dom_sf"/>
</dbReference>
<evidence type="ECO:0000259" key="3">
    <source>
        <dbReference type="Pfam" id="PF05569"/>
    </source>
</evidence>
<feature type="domain" description="Peptidase M56" evidence="3">
    <location>
        <begin position="145"/>
        <end position="248"/>
    </location>
</feature>
<keyword evidence="5" id="KW-1185">Reference proteome</keyword>
<dbReference type="InterPro" id="IPR039426">
    <property type="entry name" value="TonB-dep_rcpt-like"/>
</dbReference>
<keyword evidence="1" id="KW-0813">Transport</keyword>
<dbReference type="CDD" id="cd07341">
    <property type="entry name" value="M56_BlaR1_MecR1_like"/>
    <property type="match status" value="1"/>
</dbReference>
<evidence type="ECO:0000313" key="4">
    <source>
        <dbReference type="EMBL" id="AOW20374.1"/>
    </source>
</evidence>
<dbReference type="PROSITE" id="PS52016">
    <property type="entry name" value="TONB_DEPENDENT_REC_3"/>
    <property type="match status" value="1"/>
</dbReference>
<feature type="transmembrane region" description="Helical" evidence="2">
    <location>
        <begin position="6"/>
        <end position="22"/>
    </location>
</feature>
<accession>A0A1D8P730</accession>